<dbReference type="AlphaFoldDB" id="H1HJA0"/>
<dbReference type="Gene3D" id="2.130.10.10">
    <property type="entry name" value="YVTN repeat-like/Quinoprotein amine dehydrogenase"/>
    <property type="match status" value="1"/>
</dbReference>
<evidence type="ECO:0000256" key="1">
    <source>
        <dbReference type="SAM" id="SignalP"/>
    </source>
</evidence>
<comment type="caution">
    <text evidence="2">The sequence shown here is derived from an EMBL/GenBank/DDBJ whole genome shotgun (WGS) entry which is preliminary data.</text>
</comment>
<dbReference type="InterPro" id="IPR031815">
    <property type="entry name" value="DUF5074"/>
</dbReference>
<dbReference type="Pfam" id="PF16819">
    <property type="entry name" value="DUF5074"/>
    <property type="match status" value="1"/>
</dbReference>
<dbReference type="PROSITE" id="PS51257">
    <property type="entry name" value="PROKAR_LIPOPROTEIN"/>
    <property type="match status" value="1"/>
</dbReference>
<dbReference type="STRING" id="999422.HMPREF9944_00244"/>
<dbReference type="PANTHER" id="PTHR47197">
    <property type="entry name" value="PROTEIN NIRF"/>
    <property type="match status" value="1"/>
</dbReference>
<gene>
    <name evidence="2" type="ORF">HMPREF9944_00244</name>
</gene>
<dbReference type="PATRIC" id="fig|999422.3.peg.236"/>
<dbReference type="EMBL" id="AGEK01000012">
    <property type="protein sequence ID" value="EHO74099.1"/>
    <property type="molecule type" value="Genomic_DNA"/>
</dbReference>
<sequence length="372" mass="40016">MKKYLLSLAVLLVGAVSFTSCDNEEDTPQLHLVTTSNGAFVVCTGNMSGKIGGSISYLDYKKGKMTNDAFITANGRGLGDTPNDGIVYGSKVYLVVTGEHTIEVMDKNLKSVKQIKTTDLLGKKEGNQPRHIIAGAGAIWVTTYGGYVAVVDTATFKLRKSYKVGSYPEGLAGSGNNLFVANSDYGKGNGTISVINLTTGKVDDHKIEGIKNPQEIYIVNNRLYVLDWGGYDAKYNQIGAGLKILTEENGKPVAKDVVKDATGAAYYNGAFYTMNAPYGASSVSYSKLDVNTQYVSPLSVTIDAKTYSPASIAVDPATGHLFFSLYKKVGGYTSYTTPGSLKEFDNYGKEVRSAEIGIGPGKIFFNTRIDWK</sequence>
<feature type="chain" id="PRO_5003550049" description="40-residue YVTN family beta-propeller" evidence="1">
    <location>
        <begin position="23"/>
        <end position="372"/>
    </location>
</feature>
<name>H1HJA0_9BACT</name>
<organism evidence="2 3">
    <name type="scientific">Segatella maculosa OT 289</name>
    <dbReference type="NCBI Taxonomy" id="999422"/>
    <lineage>
        <taxon>Bacteria</taxon>
        <taxon>Pseudomonadati</taxon>
        <taxon>Bacteroidota</taxon>
        <taxon>Bacteroidia</taxon>
        <taxon>Bacteroidales</taxon>
        <taxon>Prevotellaceae</taxon>
        <taxon>Segatella</taxon>
    </lineage>
</organism>
<feature type="signal peptide" evidence="1">
    <location>
        <begin position="1"/>
        <end position="22"/>
    </location>
</feature>
<evidence type="ECO:0000313" key="3">
    <source>
        <dbReference type="Proteomes" id="UP000003167"/>
    </source>
</evidence>
<reference evidence="2 3" key="1">
    <citation type="submission" date="2011-12" db="EMBL/GenBank/DDBJ databases">
        <title>The Genome Sequence of Prevotella maculosa OT 289.</title>
        <authorList>
            <consortium name="The Broad Institute Genome Sequencing Platform"/>
            <person name="Earl A."/>
            <person name="Ward D."/>
            <person name="Feldgarden M."/>
            <person name="Gevers D."/>
            <person name="Izard J."/>
            <person name="Blanton J.M."/>
            <person name="Mathney J."/>
            <person name="Tanner A.C."/>
            <person name="Dewhirst F.E."/>
            <person name="Young S.K."/>
            <person name="Zeng Q."/>
            <person name="Gargeya S."/>
            <person name="Fitzgerald M."/>
            <person name="Haas B."/>
            <person name="Abouelleil A."/>
            <person name="Alvarado L."/>
            <person name="Arachchi H.M."/>
            <person name="Berlin A."/>
            <person name="Chapman S.B."/>
            <person name="Gearin G."/>
            <person name="Goldberg J."/>
            <person name="Griggs A."/>
            <person name="Gujja S."/>
            <person name="Hansen M."/>
            <person name="Heiman D."/>
            <person name="Howarth C."/>
            <person name="Larimer J."/>
            <person name="Lui A."/>
            <person name="MacDonald P.J.P."/>
            <person name="McCowen C."/>
            <person name="Montmayeur A."/>
            <person name="Murphy C."/>
            <person name="Neiman D."/>
            <person name="Pearson M."/>
            <person name="Priest M."/>
            <person name="Roberts A."/>
            <person name="Saif S."/>
            <person name="Shea T."/>
            <person name="Sisk P."/>
            <person name="Stolte C."/>
            <person name="Sykes S."/>
            <person name="Wortman J."/>
            <person name="Nusbaum C."/>
            <person name="Birren B."/>
        </authorList>
    </citation>
    <scope>NUCLEOTIDE SEQUENCE [LARGE SCALE GENOMIC DNA]</scope>
    <source>
        <strain evidence="2 3">OT 289</strain>
    </source>
</reference>
<dbReference type="PANTHER" id="PTHR47197:SF3">
    <property type="entry name" value="DIHYDRO-HEME D1 DEHYDROGENASE"/>
    <property type="match status" value="1"/>
</dbReference>
<evidence type="ECO:0008006" key="4">
    <source>
        <dbReference type="Google" id="ProtNLM"/>
    </source>
</evidence>
<proteinExistence type="predicted"/>
<dbReference type="InterPro" id="IPR051200">
    <property type="entry name" value="Host-pathogen_enzymatic-act"/>
</dbReference>
<keyword evidence="3" id="KW-1185">Reference proteome</keyword>
<dbReference type="SUPFAM" id="SSF63825">
    <property type="entry name" value="YWTD domain"/>
    <property type="match status" value="1"/>
</dbReference>
<dbReference type="InterPro" id="IPR015943">
    <property type="entry name" value="WD40/YVTN_repeat-like_dom_sf"/>
</dbReference>
<accession>H1HJA0</accession>
<dbReference type="RefSeq" id="WP_008563854.1">
    <property type="nucleotide sequence ID" value="NZ_JH594500.1"/>
</dbReference>
<evidence type="ECO:0000313" key="2">
    <source>
        <dbReference type="EMBL" id="EHO74099.1"/>
    </source>
</evidence>
<protein>
    <recommendedName>
        <fullName evidence="4">40-residue YVTN family beta-propeller</fullName>
    </recommendedName>
</protein>
<dbReference type="Proteomes" id="UP000003167">
    <property type="component" value="Unassembled WGS sequence"/>
</dbReference>
<dbReference type="HOGENOM" id="CLU_035696_1_1_10"/>
<keyword evidence="1" id="KW-0732">Signal</keyword>
<dbReference type="OrthoDB" id="792648at2"/>